<evidence type="ECO:0000256" key="1">
    <source>
        <dbReference type="SAM" id="MobiDB-lite"/>
    </source>
</evidence>
<gene>
    <name evidence="3" type="ORF">FEZ08_11060</name>
</gene>
<protein>
    <submittedName>
        <fullName evidence="3">Uncharacterized protein</fullName>
    </submittedName>
</protein>
<dbReference type="Proteomes" id="UP000306912">
    <property type="component" value="Unassembled WGS sequence"/>
</dbReference>
<dbReference type="EMBL" id="VBWP01000013">
    <property type="protein sequence ID" value="TLG71281.1"/>
    <property type="molecule type" value="Genomic_DNA"/>
</dbReference>
<dbReference type="AlphaFoldDB" id="A0A5R8Q815"/>
<keyword evidence="2" id="KW-0812">Transmembrane</keyword>
<keyword evidence="4" id="KW-1185">Reference proteome</keyword>
<feature type="transmembrane region" description="Helical" evidence="2">
    <location>
        <begin position="58"/>
        <end position="83"/>
    </location>
</feature>
<feature type="region of interest" description="Disordered" evidence="1">
    <location>
        <begin position="242"/>
        <end position="262"/>
    </location>
</feature>
<sequence length="360" mass="41478">MNDANEELKDIIRSIGAFWIILIPAALFGIWWFLPEDTKIQVAEQVPVGTIASILETLIYGLVVLLIVGIVVLVIRAIIIGVFEKRRMCYFLWLPHADDTVSLSSLTAITKDLYAQKRVWYERLLKGKEQFILIIHNDTDNRVRFYVGMPRDRRRNVLTSLRGLYRLSEFYEAEPANIYPSVKTYKRQLHTNRLTSLQRKFEFDPVGALIDKMEDDSWIEIRVTPDKSGTLERAVKLEDKKQKFDQKQARKTQNESGQVDGVSMDDARRLVRRLRPAAGDVEMVFDVVIQVESTRKLVATDLGMTITSLTQHSANSLKIMRTPWYQHVITEAPFLIGKSFKMTTSELAAFFHLPDIDENE</sequence>
<proteinExistence type="predicted"/>
<dbReference type="RefSeq" id="WP_138192364.1">
    <property type="nucleotide sequence ID" value="NZ_VBWP01000013.1"/>
</dbReference>
<dbReference type="InParanoid" id="A0A5R8Q815"/>
<name>A0A5R8Q815_9FIRM</name>
<evidence type="ECO:0000313" key="4">
    <source>
        <dbReference type="Proteomes" id="UP000306912"/>
    </source>
</evidence>
<evidence type="ECO:0000313" key="3">
    <source>
        <dbReference type="EMBL" id="TLG71281.1"/>
    </source>
</evidence>
<comment type="caution">
    <text evidence="3">The sequence shown here is derived from an EMBL/GenBank/DDBJ whole genome shotgun (WGS) entry which is preliminary data.</text>
</comment>
<accession>A0A5R8Q815</accession>
<dbReference type="OrthoDB" id="32523at2"/>
<feature type="transmembrane region" description="Helical" evidence="2">
    <location>
        <begin position="12"/>
        <end position="34"/>
    </location>
</feature>
<evidence type="ECO:0000256" key="2">
    <source>
        <dbReference type="SAM" id="Phobius"/>
    </source>
</evidence>
<organism evidence="3 4">
    <name type="scientific">Culicoidibacter larvae</name>
    <dbReference type="NCBI Taxonomy" id="2579976"/>
    <lineage>
        <taxon>Bacteria</taxon>
        <taxon>Bacillati</taxon>
        <taxon>Bacillota</taxon>
        <taxon>Culicoidibacteria</taxon>
        <taxon>Culicoidibacterales</taxon>
        <taxon>Culicoidibacteraceae</taxon>
        <taxon>Culicoidibacter</taxon>
    </lineage>
</organism>
<reference evidence="3 4" key="1">
    <citation type="submission" date="2019-05" db="EMBL/GenBank/DDBJ databases">
        <title>Culicoidintestinum kansasii gen. nov., sp. nov. from the gastrointestinal tract of the biting midge, Culicoides sonorensis.</title>
        <authorList>
            <person name="Neupane S."/>
            <person name="Ghosh A."/>
            <person name="Gunther S."/>
            <person name="Martin K."/>
            <person name="Zurek L."/>
        </authorList>
    </citation>
    <scope>NUCLEOTIDE SEQUENCE [LARGE SCALE GENOMIC DNA]</scope>
    <source>
        <strain evidence="3 4">CS-1</strain>
    </source>
</reference>
<keyword evidence="2" id="KW-0472">Membrane</keyword>
<keyword evidence="2" id="KW-1133">Transmembrane helix</keyword>